<dbReference type="Proteomes" id="UP001162992">
    <property type="component" value="Chromosome 12"/>
</dbReference>
<evidence type="ECO:0000313" key="2">
    <source>
        <dbReference type="Proteomes" id="UP001162992"/>
    </source>
</evidence>
<accession>A0ACC2C006</accession>
<proteinExistence type="predicted"/>
<dbReference type="EMBL" id="CM055103">
    <property type="protein sequence ID" value="KAJ7535354.1"/>
    <property type="molecule type" value="Genomic_DNA"/>
</dbReference>
<comment type="caution">
    <text evidence="1">The sequence shown here is derived from an EMBL/GenBank/DDBJ whole genome shotgun (WGS) entry which is preliminary data.</text>
</comment>
<organism evidence="1 2">
    <name type="scientific">Diphasiastrum complanatum</name>
    <name type="common">Issler's clubmoss</name>
    <name type="synonym">Lycopodium complanatum</name>
    <dbReference type="NCBI Taxonomy" id="34168"/>
    <lineage>
        <taxon>Eukaryota</taxon>
        <taxon>Viridiplantae</taxon>
        <taxon>Streptophyta</taxon>
        <taxon>Embryophyta</taxon>
        <taxon>Tracheophyta</taxon>
        <taxon>Lycopodiopsida</taxon>
        <taxon>Lycopodiales</taxon>
        <taxon>Lycopodiaceae</taxon>
        <taxon>Lycopodioideae</taxon>
        <taxon>Diphasiastrum</taxon>
    </lineage>
</organism>
<sequence>MPPQMPDMKRCPSIQLLQISSASEKIERGSESTLGISTKNGSTRRDDDGTLVGAVAAAAVVASLQTENKYQVPRGPESELGVTKRARFKSPSSLNYSSISSQFGCACLSSRQHRDDTCTSVCVEVNVAAAPQGGTIEQSDPEFTIKTPFVEHITVNPSQKRDREDESGDVADKKWLGWPGENVFRLVVPLQKVGGIIGRKGEFVKKMCEETNSRIKILDGIPGTSERVVMVSAKDEPAATISPAMNGLLRVHQHLIDNSSADNGGGHAPVGVISSRLLVAATQAGSLIGKHGATIKSIQDASSTTVRVLPAEDVPLCALADDRVVEIQGEAQNVHKAIELITVHLRKFLVDRSVLQLFELNRQVTNQLQRQQNAPAAPWGNSSGAALPPRTGPSLGNSSHYSSNLHDNYYQAPDHHLDSQNGHHGVSMYGRDPSIVGLSSSLAAPPSAPVITQVTQHMQVPLSYADAIIGTAGANISYMRRTSGATITIQETANVLGEMTVEIHGSATQVQTVQQLIQNFMAGASGPPVSTYTVDSSYNSYGSQNSLYTSSTSNPSDSTGGYGSHYNSSYIGFLNS</sequence>
<evidence type="ECO:0000313" key="1">
    <source>
        <dbReference type="EMBL" id="KAJ7535354.1"/>
    </source>
</evidence>
<protein>
    <submittedName>
        <fullName evidence="1">Uncharacterized protein</fullName>
    </submittedName>
</protein>
<reference evidence="2" key="1">
    <citation type="journal article" date="2024" name="Proc. Natl. Acad. Sci. U.S.A.">
        <title>Extraordinary preservation of gene collinearity over three hundred million years revealed in homosporous lycophytes.</title>
        <authorList>
            <person name="Li C."/>
            <person name="Wickell D."/>
            <person name="Kuo L.Y."/>
            <person name="Chen X."/>
            <person name="Nie B."/>
            <person name="Liao X."/>
            <person name="Peng D."/>
            <person name="Ji J."/>
            <person name="Jenkins J."/>
            <person name="Williams M."/>
            <person name="Shu S."/>
            <person name="Plott C."/>
            <person name="Barry K."/>
            <person name="Rajasekar S."/>
            <person name="Grimwood J."/>
            <person name="Han X."/>
            <person name="Sun S."/>
            <person name="Hou Z."/>
            <person name="He W."/>
            <person name="Dai G."/>
            <person name="Sun C."/>
            <person name="Schmutz J."/>
            <person name="Leebens-Mack J.H."/>
            <person name="Li F.W."/>
            <person name="Wang L."/>
        </authorList>
    </citation>
    <scope>NUCLEOTIDE SEQUENCE [LARGE SCALE GENOMIC DNA]</scope>
    <source>
        <strain evidence="2">cv. PW_Plant_1</strain>
    </source>
</reference>
<name>A0ACC2C006_DIPCM</name>
<gene>
    <name evidence="1" type="ORF">O6H91_12G029500</name>
</gene>
<keyword evidence="2" id="KW-1185">Reference proteome</keyword>